<name>A0A9X0QKD3_9BACT</name>
<keyword evidence="2" id="KW-1185">Reference proteome</keyword>
<sequence>MTWKSSRASAWSPSLLPVPEPTKLLAVVSPRPELGAGNALNKVRPCGVTSIFEMRPPPYWVRLEVVLAAFRQVLRTRLVGTFSSRLAPTFWRAP</sequence>
<dbReference type="EMBL" id="JACHEB010000018">
    <property type="protein sequence ID" value="MBB5331754.1"/>
    <property type="molecule type" value="Genomic_DNA"/>
</dbReference>
<comment type="caution">
    <text evidence="1">The sequence shown here is derived from an EMBL/GenBank/DDBJ whole genome shotgun (WGS) entry which is preliminary data.</text>
</comment>
<proteinExistence type="predicted"/>
<organism evidence="1 2">
    <name type="scientific">Tunturiibacter gelidiferens</name>
    <dbReference type="NCBI Taxonomy" id="3069689"/>
    <lineage>
        <taxon>Bacteria</taxon>
        <taxon>Pseudomonadati</taxon>
        <taxon>Acidobacteriota</taxon>
        <taxon>Terriglobia</taxon>
        <taxon>Terriglobales</taxon>
        <taxon>Acidobacteriaceae</taxon>
        <taxon>Tunturiibacter</taxon>
    </lineage>
</organism>
<reference evidence="1 2" key="1">
    <citation type="submission" date="2020-08" db="EMBL/GenBank/DDBJ databases">
        <title>Genomic Encyclopedia of Type Strains, Phase IV (KMG-V): Genome sequencing to study the core and pangenomes of soil and plant-associated prokaryotes.</title>
        <authorList>
            <person name="Whitman W."/>
        </authorList>
    </citation>
    <scope>NUCLEOTIDE SEQUENCE [LARGE SCALE GENOMIC DNA]</scope>
    <source>
        <strain evidence="1 2">X5P2</strain>
    </source>
</reference>
<gene>
    <name evidence="1" type="ORF">HDF14_005403</name>
</gene>
<dbReference type="Proteomes" id="UP000535182">
    <property type="component" value="Unassembled WGS sequence"/>
</dbReference>
<protein>
    <submittedName>
        <fullName evidence="1">Uncharacterized protein</fullName>
    </submittedName>
</protein>
<dbReference type="AlphaFoldDB" id="A0A9X0QKD3"/>
<evidence type="ECO:0000313" key="2">
    <source>
        <dbReference type="Proteomes" id="UP000535182"/>
    </source>
</evidence>
<accession>A0A9X0QKD3</accession>
<dbReference type="RefSeq" id="WP_260698598.1">
    <property type="nucleotide sequence ID" value="NZ_JACHEB010000018.1"/>
</dbReference>
<evidence type="ECO:0000313" key="1">
    <source>
        <dbReference type="EMBL" id="MBB5331754.1"/>
    </source>
</evidence>